<dbReference type="PROSITE" id="PS51391">
    <property type="entry name" value="CID"/>
    <property type="match status" value="1"/>
</dbReference>
<dbReference type="InterPro" id="IPR012677">
    <property type="entry name" value="Nucleotide-bd_a/b_plait_sf"/>
</dbReference>
<keyword evidence="1 2" id="KW-0694">RNA-binding</keyword>
<feature type="region of interest" description="Disordered" evidence="3">
    <location>
        <begin position="698"/>
        <end position="735"/>
    </location>
</feature>
<evidence type="ECO:0000256" key="2">
    <source>
        <dbReference type="PROSITE-ProRule" id="PRU00176"/>
    </source>
</evidence>
<dbReference type="CDD" id="cd21370">
    <property type="entry name" value="cwf21_SR140"/>
    <property type="match status" value="1"/>
</dbReference>
<evidence type="ECO:0000259" key="4">
    <source>
        <dbReference type="PROSITE" id="PS50102"/>
    </source>
</evidence>
<dbReference type="SUPFAM" id="SSF48464">
    <property type="entry name" value="ENTH/VHS domain"/>
    <property type="match status" value="1"/>
</dbReference>
<feature type="domain" description="CID" evidence="6">
    <location>
        <begin position="463"/>
        <end position="608"/>
    </location>
</feature>
<dbReference type="SMART" id="SM00648">
    <property type="entry name" value="SWAP"/>
    <property type="match status" value="1"/>
</dbReference>
<evidence type="ECO:0000313" key="9">
    <source>
        <dbReference type="Proteomes" id="UP000014760"/>
    </source>
</evidence>
<dbReference type="Gene3D" id="1.10.10.790">
    <property type="entry name" value="Surp module"/>
    <property type="match status" value="1"/>
</dbReference>
<dbReference type="InterPro" id="IPR035979">
    <property type="entry name" value="RBD_domain_sf"/>
</dbReference>
<dbReference type="InterPro" id="IPR035967">
    <property type="entry name" value="SWAP/Surp_sf"/>
</dbReference>
<dbReference type="SUPFAM" id="SSF109905">
    <property type="entry name" value="Surp module (SWAP domain)"/>
    <property type="match status" value="1"/>
</dbReference>
<dbReference type="InterPro" id="IPR008942">
    <property type="entry name" value="ENTH_VHS"/>
</dbReference>
<dbReference type="Proteomes" id="UP000014760">
    <property type="component" value="Unassembled WGS sequence"/>
</dbReference>
<dbReference type="OMA" id="FKSRVCN"/>
<keyword evidence="9" id="KW-1185">Reference proteome</keyword>
<feature type="region of interest" description="Disordered" evidence="3">
    <location>
        <begin position="435"/>
        <end position="468"/>
    </location>
</feature>
<dbReference type="SMART" id="SM01115">
    <property type="entry name" value="cwf21"/>
    <property type="match status" value="1"/>
</dbReference>
<dbReference type="Pfam" id="PF08312">
    <property type="entry name" value="cwf21"/>
    <property type="match status" value="1"/>
</dbReference>
<feature type="domain" description="SURP motif" evidence="5">
    <location>
        <begin position="352"/>
        <end position="395"/>
    </location>
</feature>
<dbReference type="AlphaFoldDB" id="R7VLC4"/>
<dbReference type="EnsemblMetazoa" id="CapteT141629">
    <property type="protein sequence ID" value="CapteP141629"/>
    <property type="gene ID" value="CapteG141629"/>
</dbReference>
<dbReference type="CDD" id="cd12223">
    <property type="entry name" value="RRM_SR140"/>
    <property type="match status" value="1"/>
</dbReference>
<dbReference type="InterPro" id="IPR047488">
    <property type="entry name" value="SR140_cwf21"/>
</dbReference>
<proteinExistence type="predicted"/>
<dbReference type="Gene3D" id="1.25.40.90">
    <property type="match status" value="1"/>
</dbReference>
<feature type="region of interest" description="Disordered" evidence="3">
    <location>
        <begin position="298"/>
        <end position="327"/>
    </location>
</feature>
<feature type="compositionally biased region" description="Basic and acidic residues" evidence="3">
    <location>
        <begin position="750"/>
        <end position="762"/>
    </location>
</feature>
<dbReference type="FunFam" id="3.30.70.330:FF:000177">
    <property type="entry name" value="U2 snRNP-associated SURP motif-containing protein-like isoform X2"/>
    <property type="match status" value="1"/>
</dbReference>
<dbReference type="InterPro" id="IPR035009">
    <property type="entry name" value="SR140_RRM"/>
</dbReference>
<dbReference type="Pfam" id="PF04818">
    <property type="entry name" value="CID"/>
    <property type="match status" value="1"/>
</dbReference>
<accession>R7VLC4</accession>
<name>R7VLC4_CAPTE</name>
<feature type="region of interest" description="Disordered" evidence="3">
    <location>
        <begin position="750"/>
        <end position="769"/>
    </location>
</feature>
<evidence type="ECO:0000259" key="5">
    <source>
        <dbReference type="PROSITE" id="PS50128"/>
    </source>
</evidence>
<evidence type="ECO:0000256" key="3">
    <source>
        <dbReference type="SAM" id="MobiDB-lite"/>
    </source>
</evidence>
<dbReference type="Gene3D" id="3.30.70.330">
    <property type="match status" value="1"/>
</dbReference>
<dbReference type="InterPro" id="IPR006569">
    <property type="entry name" value="CID_dom"/>
</dbReference>
<dbReference type="InterPro" id="IPR000061">
    <property type="entry name" value="Surp"/>
</dbReference>
<feature type="region of interest" description="Disordered" evidence="3">
    <location>
        <begin position="69"/>
        <end position="121"/>
    </location>
</feature>
<feature type="compositionally biased region" description="Polar residues" evidence="3">
    <location>
        <begin position="91"/>
        <end position="107"/>
    </location>
</feature>
<gene>
    <name evidence="7" type="ORF">CAPTEDRAFT_141629</name>
</gene>
<evidence type="ECO:0000313" key="7">
    <source>
        <dbReference type="EMBL" id="ELU17510.1"/>
    </source>
</evidence>
<dbReference type="InterPro" id="IPR013170">
    <property type="entry name" value="mRNA_splic_Cwf21_dom"/>
</dbReference>
<evidence type="ECO:0000259" key="6">
    <source>
        <dbReference type="PROSITE" id="PS51391"/>
    </source>
</evidence>
<dbReference type="Pfam" id="PF00076">
    <property type="entry name" value="RRM_1"/>
    <property type="match status" value="1"/>
</dbReference>
<dbReference type="InterPro" id="IPR000504">
    <property type="entry name" value="RRM_dom"/>
</dbReference>
<reference evidence="7 9" key="2">
    <citation type="journal article" date="2013" name="Nature">
        <title>Insights into bilaterian evolution from three spiralian genomes.</title>
        <authorList>
            <person name="Simakov O."/>
            <person name="Marletaz F."/>
            <person name="Cho S.J."/>
            <person name="Edsinger-Gonzales E."/>
            <person name="Havlak P."/>
            <person name="Hellsten U."/>
            <person name="Kuo D.H."/>
            <person name="Larsson T."/>
            <person name="Lv J."/>
            <person name="Arendt D."/>
            <person name="Savage R."/>
            <person name="Osoegawa K."/>
            <person name="de Jong P."/>
            <person name="Grimwood J."/>
            <person name="Chapman J.A."/>
            <person name="Shapiro H."/>
            <person name="Aerts A."/>
            <person name="Otillar R.P."/>
            <person name="Terry A.Y."/>
            <person name="Boore J.L."/>
            <person name="Grigoriev I.V."/>
            <person name="Lindberg D.R."/>
            <person name="Seaver E.C."/>
            <person name="Weisblat D.A."/>
            <person name="Putnam N.H."/>
            <person name="Rokhsar D.S."/>
        </authorList>
    </citation>
    <scope>NUCLEOTIDE SEQUENCE</scope>
    <source>
        <strain evidence="7 9">I ESC-2004</strain>
    </source>
</reference>
<dbReference type="Pfam" id="PF01805">
    <property type="entry name" value="Surp"/>
    <property type="match status" value="1"/>
</dbReference>
<dbReference type="SMART" id="SM00582">
    <property type="entry name" value="RPR"/>
    <property type="match status" value="1"/>
</dbReference>
<dbReference type="GO" id="GO:0006396">
    <property type="term" value="P:RNA processing"/>
    <property type="evidence" value="ECO:0007669"/>
    <property type="project" value="InterPro"/>
</dbReference>
<dbReference type="Gene3D" id="6.10.140.420">
    <property type="match status" value="1"/>
</dbReference>
<dbReference type="EMBL" id="KB292506">
    <property type="protein sequence ID" value="ELU17510.1"/>
    <property type="molecule type" value="Genomic_DNA"/>
</dbReference>
<reference evidence="9" key="1">
    <citation type="submission" date="2012-12" db="EMBL/GenBank/DDBJ databases">
        <authorList>
            <person name="Hellsten U."/>
            <person name="Grimwood J."/>
            <person name="Chapman J.A."/>
            <person name="Shapiro H."/>
            <person name="Aerts A."/>
            <person name="Otillar R.P."/>
            <person name="Terry A.Y."/>
            <person name="Boore J.L."/>
            <person name="Simakov O."/>
            <person name="Marletaz F."/>
            <person name="Cho S.-J."/>
            <person name="Edsinger-Gonzales E."/>
            <person name="Havlak P."/>
            <person name="Kuo D.-H."/>
            <person name="Larsson T."/>
            <person name="Lv J."/>
            <person name="Arendt D."/>
            <person name="Savage R."/>
            <person name="Osoegawa K."/>
            <person name="de Jong P."/>
            <person name="Lindberg D.R."/>
            <person name="Seaver E.C."/>
            <person name="Weisblat D.A."/>
            <person name="Putnam N.H."/>
            <person name="Grigoriev I.V."/>
            <person name="Rokhsar D.S."/>
        </authorList>
    </citation>
    <scope>NUCLEOTIDE SEQUENCE</scope>
    <source>
        <strain evidence="9">I ESC-2004</strain>
    </source>
</reference>
<dbReference type="PANTHER" id="PTHR23140:SF0">
    <property type="entry name" value="U2 SNRNP-ASSOCIATED SURP MOTIF-CONTAINING PROTEIN"/>
    <property type="match status" value="1"/>
</dbReference>
<organism evidence="7">
    <name type="scientific">Capitella teleta</name>
    <name type="common">Polychaete worm</name>
    <dbReference type="NCBI Taxonomy" id="283909"/>
    <lineage>
        <taxon>Eukaryota</taxon>
        <taxon>Metazoa</taxon>
        <taxon>Spiralia</taxon>
        <taxon>Lophotrochozoa</taxon>
        <taxon>Annelida</taxon>
        <taxon>Polychaeta</taxon>
        <taxon>Sedentaria</taxon>
        <taxon>Scolecida</taxon>
        <taxon>Capitellidae</taxon>
        <taxon>Capitella</taxon>
    </lineage>
</organism>
<protein>
    <recommendedName>
        <fullName evidence="10">U2 snRNP-associated SURP motif-containing protein</fullName>
    </recommendedName>
</protein>
<feature type="compositionally biased region" description="Basic and acidic residues" evidence="3">
    <location>
        <begin position="721"/>
        <end position="735"/>
    </location>
</feature>
<dbReference type="PROSITE" id="PS50128">
    <property type="entry name" value="SURP"/>
    <property type="match status" value="1"/>
</dbReference>
<dbReference type="SUPFAM" id="SSF54928">
    <property type="entry name" value="RNA-binding domain, RBD"/>
    <property type="match status" value="1"/>
</dbReference>
<dbReference type="PANTHER" id="PTHR23140">
    <property type="entry name" value="RNA PROCESSING PROTEIN LD23810P"/>
    <property type="match status" value="1"/>
</dbReference>
<dbReference type="OrthoDB" id="377209at2759"/>
<evidence type="ECO:0008006" key="10">
    <source>
        <dbReference type="Google" id="ProtNLM"/>
    </source>
</evidence>
<dbReference type="STRING" id="283909.R7VLC4"/>
<feature type="non-terminal residue" evidence="7">
    <location>
        <position position="1"/>
    </location>
</feature>
<feature type="compositionally biased region" description="Basic and acidic residues" evidence="3">
    <location>
        <begin position="457"/>
        <end position="468"/>
    </location>
</feature>
<reference evidence="8" key="3">
    <citation type="submission" date="2015-06" db="UniProtKB">
        <authorList>
            <consortium name="EnsemblMetazoa"/>
        </authorList>
    </citation>
    <scope>IDENTIFICATION</scope>
</reference>
<dbReference type="GO" id="GO:0005634">
    <property type="term" value="C:nucleus"/>
    <property type="evidence" value="ECO:0007669"/>
    <property type="project" value="TreeGrafter"/>
</dbReference>
<feature type="region of interest" description="Disordered" evidence="3">
    <location>
        <begin position="15"/>
        <end position="35"/>
    </location>
</feature>
<feature type="compositionally biased region" description="Acidic residues" evidence="3">
    <location>
        <begin position="704"/>
        <end position="720"/>
    </location>
</feature>
<dbReference type="EMBL" id="AMQN01000591">
    <property type="status" value="NOT_ANNOTATED_CDS"/>
    <property type="molecule type" value="Genomic_DNA"/>
</dbReference>
<evidence type="ECO:0000256" key="1">
    <source>
        <dbReference type="ARBA" id="ARBA00022884"/>
    </source>
</evidence>
<dbReference type="InterPro" id="IPR051485">
    <property type="entry name" value="SR-CTD_assoc_factor"/>
</dbReference>
<feature type="compositionally biased region" description="Basic and acidic residues" evidence="3">
    <location>
        <begin position="21"/>
        <end position="35"/>
    </location>
</feature>
<dbReference type="PROSITE" id="PS50102">
    <property type="entry name" value="RRM"/>
    <property type="match status" value="1"/>
</dbReference>
<dbReference type="SMART" id="SM00360">
    <property type="entry name" value="RRM"/>
    <property type="match status" value="1"/>
</dbReference>
<dbReference type="GO" id="GO:0003723">
    <property type="term" value="F:RNA binding"/>
    <property type="evidence" value="ECO:0007669"/>
    <property type="project" value="UniProtKB-UniRule"/>
</dbReference>
<dbReference type="HOGENOM" id="CLU_010743_1_0_1"/>
<evidence type="ECO:0000313" key="8">
    <source>
        <dbReference type="EnsemblMetazoa" id="CapteP141629"/>
    </source>
</evidence>
<feature type="domain" description="RRM" evidence="4">
    <location>
        <begin position="189"/>
        <end position="270"/>
    </location>
</feature>
<sequence length="781" mass="89589">ITESKLKAFNVGTMNVKKGTRRDQEEKRKKQETEATEAVYKEFIESFEDTGKQINKSWVKGDVVNPSQEMLRKENPSRMYKPKSKLAELASTFSSAQEAKSNQQTRHASAPGKKKQEKKKTNLELFKEELRAIQEERQERRKMKTQMGIVEDPSRKSRFEPPEPVATGSISADDYRSGSYNYADDVMTTNLYLGNINPAMSEQQLCECFGRFGPLASVKIMWPRSEEERSRNRNCGFVAFMNRKDGERALAALQGKDVQAYEMKLGWGKAVPIPPHPIYIPPALAELSLPPPPSGLPFNAQETRVEGRKSYDNVPPPRLDSNSKESRDYMDKTLSHAVVKVVIPTDRNLAAMIHRMVEFVVREGPMFEAMIMNRELNNPQYRFLFENQSPAHVYYRWKLFSILQGDDIQKWRTQEFRMFKDGSFWRPPPLNPYTQGMPDELVGQDHSSNVSLDGEEAERKGQLSESQRDRLEDLLRELTPERPRIGDAMVWCLDHATSSEEIVECITEALSILQTPLPKKIARLYLVSDILHNSSAKVSNASFFRKYFEAKLPEIFKDVHEAYENIEARLKAENFKQKVMNCFRAWEEWAIYPNDFLIRLQNIFLGLTKQLDLVPSSPEEIPDVEPDVDGMPLDHDVDGAPLPDVDGMPLVEADIDGEPLGAADVDGQPLDEGKAYAKFVPSKWESVDQSLLEAQAVTTSKWEDVEDEDKESQAEEDDLDGHESRNRMEMSEERRNKLREIELKVMKYQDEVEAGKRSRKPEMSLSEQVEHYRKKLLSKVC</sequence>
<dbReference type="FunCoup" id="R7VLC4">
    <property type="interactions" value="2641"/>
</dbReference>